<evidence type="ECO:0008006" key="3">
    <source>
        <dbReference type="Google" id="ProtNLM"/>
    </source>
</evidence>
<accession>A0ABQ4TWY9</accession>
<dbReference type="Proteomes" id="UP001055057">
    <property type="component" value="Unassembled WGS sequence"/>
</dbReference>
<reference evidence="1" key="1">
    <citation type="journal article" date="2021" name="Front. Microbiol.">
        <title>Comprehensive Comparative Genomics and Phenotyping of Methylobacterium Species.</title>
        <authorList>
            <person name="Alessa O."/>
            <person name="Ogura Y."/>
            <person name="Fujitani Y."/>
            <person name="Takami H."/>
            <person name="Hayashi T."/>
            <person name="Sahin N."/>
            <person name="Tani A."/>
        </authorList>
    </citation>
    <scope>NUCLEOTIDE SEQUENCE</scope>
    <source>
        <strain evidence="1">DSM 23632</strain>
    </source>
</reference>
<protein>
    <recommendedName>
        <fullName evidence="3">Transposase</fullName>
    </recommendedName>
</protein>
<keyword evidence="2" id="KW-1185">Reference proteome</keyword>
<evidence type="ECO:0000313" key="2">
    <source>
        <dbReference type="Proteomes" id="UP001055057"/>
    </source>
</evidence>
<sequence>MVWRMRDCLIVARTVLAVAEPYGDCLTHADGHYERWEAWQALRATGLRSAGLPAENGVSE</sequence>
<comment type="caution">
    <text evidence="1">The sequence shown here is derived from an EMBL/GenBank/DDBJ whole genome shotgun (WGS) entry which is preliminary data.</text>
</comment>
<name>A0ABQ4TWY9_9HYPH</name>
<reference evidence="1" key="2">
    <citation type="submission" date="2021-08" db="EMBL/GenBank/DDBJ databases">
        <authorList>
            <person name="Tani A."/>
            <person name="Ola A."/>
            <person name="Ogura Y."/>
            <person name="Katsura K."/>
            <person name="Hayashi T."/>
        </authorList>
    </citation>
    <scope>NUCLEOTIDE SEQUENCE</scope>
    <source>
        <strain evidence="1">DSM 23632</strain>
    </source>
</reference>
<dbReference type="EMBL" id="BPRB01000060">
    <property type="protein sequence ID" value="GJE59014.1"/>
    <property type="molecule type" value="Genomic_DNA"/>
</dbReference>
<proteinExistence type="predicted"/>
<gene>
    <name evidence="1" type="ORF">MPOCJGCO_1100</name>
</gene>
<organism evidence="1 2">
    <name type="scientific">Methylobacterium trifolii</name>
    <dbReference type="NCBI Taxonomy" id="1003092"/>
    <lineage>
        <taxon>Bacteria</taxon>
        <taxon>Pseudomonadati</taxon>
        <taxon>Pseudomonadota</taxon>
        <taxon>Alphaproteobacteria</taxon>
        <taxon>Hyphomicrobiales</taxon>
        <taxon>Methylobacteriaceae</taxon>
        <taxon>Methylobacterium</taxon>
    </lineage>
</organism>
<evidence type="ECO:0000313" key="1">
    <source>
        <dbReference type="EMBL" id="GJE59014.1"/>
    </source>
</evidence>